<dbReference type="SUPFAM" id="SSF46785">
    <property type="entry name" value="Winged helix' DNA-binding domain"/>
    <property type="match status" value="1"/>
</dbReference>
<evidence type="ECO:0000259" key="5">
    <source>
        <dbReference type="PROSITE" id="PS50931"/>
    </source>
</evidence>
<dbReference type="PANTHER" id="PTHR30427">
    <property type="entry name" value="TRANSCRIPTIONAL ACTIVATOR PROTEIN LYSR"/>
    <property type="match status" value="1"/>
</dbReference>
<dbReference type="OrthoDB" id="8849678at2"/>
<accession>A0A368L4P3</accession>
<dbReference type="EMBL" id="QPGB01000002">
    <property type="protein sequence ID" value="RCS58443.1"/>
    <property type="molecule type" value="Genomic_DNA"/>
</dbReference>
<evidence type="ECO:0000313" key="6">
    <source>
        <dbReference type="EMBL" id="RCS58443.1"/>
    </source>
</evidence>
<protein>
    <submittedName>
        <fullName evidence="6">LysR family transcriptional regulator</fullName>
    </submittedName>
</protein>
<dbReference type="PROSITE" id="PS50931">
    <property type="entry name" value="HTH_LYSR"/>
    <property type="match status" value="1"/>
</dbReference>
<dbReference type="PRINTS" id="PR00039">
    <property type="entry name" value="HTHLYSR"/>
</dbReference>
<dbReference type="Pfam" id="PF03466">
    <property type="entry name" value="LysR_substrate"/>
    <property type="match status" value="1"/>
</dbReference>
<evidence type="ECO:0000256" key="1">
    <source>
        <dbReference type="ARBA" id="ARBA00009437"/>
    </source>
</evidence>
<proteinExistence type="inferred from homology"/>
<dbReference type="GO" id="GO:0043565">
    <property type="term" value="F:sequence-specific DNA binding"/>
    <property type="evidence" value="ECO:0007669"/>
    <property type="project" value="TreeGrafter"/>
</dbReference>
<dbReference type="GO" id="GO:0003700">
    <property type="term" value="F:DNA-binding transcription factor activity"/>
    <property type="evidence" value="ECO:0007669"/>
    <property type="project" value="InterPro"/>
</dbReference>
<dbReference type="InterPro" id="IPR036388">
    <property type="entry name" value="WH-like_DNA-bd_sf"/>
</dbReference>
<gene>
    <name evidence="6" type="ORF">DU000_06415</name>
</gene>
<dbReference type="GO" id="GO:0010628">
    <property type="term" value="P:positive regulation of gene expression"/>
    <property type="evidence" value="ECO:0007669"/>
    <property type="project" value="TreeGrafter"/>
</dbReference>
<keyword evidence="2" id="KW-0805">Transcription regulation</keyword>
<name>A0A368L4P3_9BURK</name>
<dbReference type="AlphaFoldDB" id="A0A368L4P3"/>
<evidence type="ECO:0000256" key="4">
    <source>
        <dbReference type="ARBA" id="ARBA00023163"/>
    </source>
</evidence>
<reference evidence="6 7" key="1">
    <citation type="journal article" date="2018" name="Int. J. Syst. Evol. Microbiol.">
        <title>Parvibium lacunae gen. nov., sp. nov., a new member of the family Alcaligenaceae isolated from a freshwater pond.</title>
        <authorList>
            <person name="Chen W.M."/>
            <person name="Xie P.B."/>
            <person name="Hsu M.Y."/>
            <person name="Sheu S.Y."/>
        </authorList>
    </citation>
    <scope>NUCLEOTIDE SEQUENCE [LARGE SCALE GENOMIC DNA]</scope>
    <source>
        <strain evidence="6 7">KMB9</strain>
    </source>
</reference>
<dbReference type="Gene3D" id="3.40.190.290">
    <property type="match status" value="1"/>
</dbReference>
<dbReference type="Gene3D" id="1.10.10.10">
    <property type="entry name" value="Winged helix-like DNA-binding domain superfamily/Winged helix DNA-binding domain"/>
    <property type="match status" value="1"/>
</dbReference>
<dbReference type="SUPFAM" id="SSF53850">
    <property type="entry name" value="Periplasmic binding protein-like II"/>
    <property type="match status" value="1"/>
</dbReference>
<dbReference type="InterPro" id="IPR000847">
    <property type="entry name" value="LysR_HTH_N"/>
</dbReference>
<feature type="domain" description="HTH lysR-type" evidence="5">
    <location>
        <begin position="1"/>
        <end position="58"/>
    </location>
</feature>
<sequence length="302" mass="33008">MKLKHVEVLNAIMVTGTVSGAARVLNVTQPAITQTLQHAELQLGFPLFNRVKNRLVPSHEARTLYPEIERLYQQLESVRSLARNLKQGRHAELNVIIVPSLAVHLLPIALKRFRVRYPDVPTHVRTLHSNDVVTAIALRDGDVGVVYGMPSHPAIQVEAIASGHLVVAVPEAYPNLYQQQAIALEDLHQQPVIRIYHTDPIGRVLNELGDNHHVLFSGGTTVQTHHTALVLAEHGFGPAIVDVFTAAGKHHPTLKVLPLVPTPAVHLSAVMAGDSNNVTLSRFFAQCMQTAAEEVLAQLPPA</sequence>
<comment type="caution">
    <text evidence="6">The sequence shown here is derived from an EMBL/GenBank/DDBJ whole genome shotgun (WGS) entry which is preliminary data.</text>
</comment>
<dbReference type="InterPro" id="IPR036390">
    <property type="entry name" value="WH_DNA-bd_sf"/>
</dbReference>
<keyword evidence="7" id="KW-1185">Reference proteome</keyword>
<dbReference type="GO" id="GO:0009089">
    <property type="term" value="P:lysine biosynthetic process via diaminopimelate"/>
    <property type="evidence" value="ECO:0007669"/>
    <property type="project" value="TreeGrafter"/>
</dbReference>
<dbReference type="PANTHER" id="PTHR30427:SF1">
    <property type="entry name" value="TRANSCRIPTIONAL ACTIVATOR PROTEIN LYSR"/>
    <property type="match status" value="1"/>
</dbReference>
<dbReference type="Pfam" id="PF00126">
    <property type="entry name" value="HTH_1"/>
    <property type="match status" value="1"/>
</dbReference>
<dbReference type="Proteomes" id="UP000252357">
    <property type="component" value="Unassembled WGS sequence"/>
</dbReference>
<organism evidence="6 7">
    <name type="scientific">Parvibium lacunae</name>
    <dbReference type="NCBI Taxonomy" id="1888893"/>
    <lineage>
        <taxon>Bacteria</taxon>
        <taxon>Pseudomonadati</taxon>
        <taxon>Pseudomonadota</taxon>
        <taxon>Betaproteobacteria</taxon>
        <taxon>Burkholderiales</taxon>
        <taxon>Alcaligenaceae</taxon>
        <taxon>Parvibium</taxon>
    </lineage>
</organism>
<dbReference type="RefSeq" id="WP_114402526.1">
    <property type="nucleotide sequence ID" value="NZ_QPGB01000002.1"/>
</dbReference>
<evidence type="ECO:0000256" key="3">
    <source>
        <dbReference type="ARBA" id="ARBA00023125"/>
    </source>
</evidence>
<keyword evidence="4" id="KW-0804">Transcription</keyword>
<evidence type="ECO:0000256" key="2">
    <source>
        <dbReference type="ARBA" id="ARBA00023015"/>
    </source>
</evidence>
<dbReference type="InterPro" id="IPR005119">
    <property type="entry name" value="LysR_subst-bd"/>
</dbReference>
<evidence type="ECO:0000313" key="7">
    <source>
        <dbReference type="Proteomes" id="UP000252357"/>
    </source>
</evidence>
<comment type="similarity">
    <text evidence="1">Belongs to the LysR transcriptional regulatory family.</text>
</comment>
<keyword evidence="3" id="KW-0238">DNA-binding</keyword>